<dbReference type="Proteomes" id="UP000318571">
    <property type="component" value="Chromosome 6"/>
</dbReference>
<evidence type="ECO:0000313" key="3">
    <source>
        <dbReference type="Proteomes" id="UP000318571"/>
    </source>
</evidence>
<gene>
    <name evidence="2" type="ORF">TCAL_05918</name>
</gene>
<feature type="transmembrane region" description="Helical" evidence="1">
    <location>
        <begin position="163"/>
        <end position="184"/>
    </location>
</feature>
<evidence type="ECO:0000313" key="2">
    <source>
        <dbReference type="EMBL" id="TRY79084.1"/>
    </source>
</evidence>
<keyword evidence="1" id="KW-0812">Transmembrane</keyword>
<sequence>MAFLRRCCCCVNLRVGGIMMGVMTLILSISSLVPMTLLLIYRLFFARVITHLVQEVSQSDDDSATDRSFRFWEIIKEASNGKDENFPPEDNQQVQWLAMAMLIFFIASLIVLIIYAICSGLLIYGVYKAKKWFLLPWIVCTIALLVAYFIGMCMSLYLVGIQVISVLLFFIALIEIAIAVYLWLCMVSLFQILGSPNWQNRQDWELKPRFSNGYDGVSTNED</sequence>
<dbReference type="EMBL" id="VCGU01000002">
    <property type="protein sequence ID" value="TRY79084.1"/>
    <property type="molecule type" value="Genomic_DNA"/>
</dbReference>
<organism evidence="2 3">
    <name type="scientific">Tigriopus californicus</name>
    <name type="common">Marine copepod</name>
    <dbReference type="NCBI Taxonomy" id="6832"/>
    <lineage>
        <taxon>Eukaryota</taxon>
        <taxon>Metazoa</taxon>
        <taxon>Ecdysozoa</taxon>
        <taxon>Arthropoda</taxon>
        <taxon>Crustacea</taxon>
        <taxon>Multicrustacea</taxon>
        <taxon>Hexanauplia</taxon>
        <taxon>Copepoda</taxon>
        <taxon>Harpacticoida</taxon>
        <taxon>Harpacticidae</taxon>
        <taxon>Tigriopus</taxon>
    </lineage>
</organism>
<accession>A0A553PN35</accession>
<feature type="transmembrane region" description="Helical" evidence="1">
    <location>
        <begin position="21"/>
        <end position="44"/>
    </location>
</feature>
<dbReference type="OrthoDB" id="7328030at2759"/>
<keyword evidence="3" id="KW-1185">Reference proteome</keyword>
<dbReference type="PANTHER" id="PTHR36694:SF11">
    <property type="entry name" value="LP21121P-RELATED"/>
    <property type="match status" value="1"/>
</dbReference>
<evidence type="ECO:0008006" key="4">
    <source>
        <dbReference type="Google" id="ProtNLM"/>
    </source>
</evidence>
<dbReference type="AlphaFoldDB" id="A0A553PN35"/>
<evidence type="ECO:0000256" key="1">
    <source>
        <dbReference type="SAM" id="Phobius"/>
    </source>
</evidence>
<reference evidence="2 3" key="1">
    <citation type="journal article" date="2018" name="Nat. Ecol. Evol.">
        <title>Genomic signatures of mitonuclear coevolution across populations of Tigriopus californicus.</title>
        <authorList>
            <person name="Barreto F.S."/>
            <person name="Watson E.T."/>
            <person name="Lima T.G."/>
            <person name="Willett C.S."/>
            <person name="Edmands S."/>
            <person name="Li W."/>
            <person name="Burton R.S."/>
        </authorList>
    </citation>
    <scope>NUCLEOTIDE SEQUENCE [LARGE SCALE GENOMIC DNA]</scope>
    <source>
        <strain evidence="2 3">San Diego</strain>
    </source>
</reference>
<proteinExistence type="predicted"/>
<comment type="caution">
    <text evidence="2">The sequence shown here is derived from an EMBL/GenBank/DDBJ whole genome shotgun (WGS) entry which is preliminary data.</text>
</comment>
<feature type="transmembrane region" description="Helical" evidence="1">
    <location>
        <begin position="134"/>
        <end position="157"/>
    </location>
</feature>
<name>A0A553PN35_TIGCA</name>
<dbReference type="InterPro" id="IPR031720">
    <property type="entry name" value="DUF4728"/>
</dbReference>
<dbReference type="Pfam" id="PF15860">
    <property type="entry name" value="DUF4728"/>
    <property type="match status" value="1"/>
</dbReference>
<dbReference type="PANTHER" id="PTHR36694">
    <property type="entry name" value="PASIFLORA 1, ISOFORM A-RELATED"/>
    <property type="match status" value="1"/>
</dbReference>
<feature type="transmembrane region" description="Helical" evidence="1">
    <location>
        <begin position="96"/>
        <end position="127"/>
    </location>
</feature>
<keyword evidence="1" id="KW-0472">Membrane</keyword>
<dbReference type="OMA" id="KCCCCAS"/>
<protein>
    <recommendedName>
        <fullName evidence="4">Transmembrane protein</fullName>
    </recommendedName>
</protein>
<keyword evidence="1" id="KW-1133">Transmembrane helix</keyword>